<dbReference type="EMBL" id="CAJNOT010002197">
    <property type="protein sequence ID" value="CAF1293762.1"/>
    <property type="molecule type" value="Genomic_DNA"/>
</dbReference>
<evidence type="ECO:0000313" key="2">
    <source>
        <dbReference type="EMBL" id="CAF1293762.1"/>
    </source>
</evidence>
<keyword evidence="1" id="KW-0812">Transmembrane</keyword>
<accession>A0A815D6U0</accession>
<evidence type="ECO:0000256" key="1">
    <source>
        <dbReference type="SAM" id="Phobius"/>
    </source>
</evidence>
<sequence length="120" mass="13212">MITSPNAWLRQQSSPRVARRSIIIGIGFFTIYSMHAPIGFQTNPVTCSPPFGSKVVIKNESGLSENLTRQNVQAFHRLMMPFMRANSNQSHAYGVGSDVGISTPNVARISHQYDPAGKHV</sequence>
<gene>
    <name evidence="2" type="ORF">ZHD862_LOCUS27590</name>
</gene>
<keyword evidence="1" id="KW-1133">Transmembrane helix</keyword>
<evidence type="ECO:0000313" key="3">
    <source>
        <dbReference type="Proteomes" id="UP000663864"/>
    </source>
</evidence>
<comment type="caution">
    <text evidence="2">The sequence shown here is derived from an EMBL/GenBank/DDBJ whole genome shotgun (WGS) entry which is preliminary data.</text>
</comment>
<feature type="transmembrane region" description="Helical" evidence="1">
    <location>
        <begin position="21"/>
        <end position="40"/>
    </location>
</feature>
<reference evidence="2" key="1">
    <citation type="submission" date="2021-02" db="EMBL/GenBank/DDBJ databases">
        <authorList>
            <person name="Nowell W R."/>
        </authorList>
    </citation>
    <scope>NUCLEOTIDE SEQUENCE</scope>
</reference>
<organism evidence="2 3">
    <name type="scientific">Rotaria sordida</name>
    <dbReference type="NCBI Taxonomy" id="392033"/>
    <lineage>
        <taxon>Eukaryota</taxon>
        <taxon>Metazoa</taxon>
        <taxon>Spiralia</taxon>
        <taxon>Gnathifera</taxon>
        <taxon>Rotifera</taxon>
        <taxon>Eurotatoria</taxon>
        <taxon>Bdelloidea</taxon>
        <taxon>Philodinida</taxon>
        <taxon>Philodinidae</taxon>
        <taxon>Rotaria</taxon>
    </lineage>
</organism>
<proteinExistence type="predicted"/>
<name>A0A815D6U0_9BILA</name>
<protein>
    <submittedName>
        <fullName evidence="2">Uncharacterized protein</fullName>
    </submittedName>
</protein>
<keyword evidence="1" id="KW-0472">Membrane</keyword>
<dbReference type="AlphaFoldDB" id="A0A815D6U0"/>
<dbReference type="Proteomes" id="UP000663864">
    <property type="component" value="Unassembled WGS sequence"/>
</dbReference>